<feature type="signal peptide" evidence="3">
    <location>
        <begin position="1"/>
        <end position="17"/>
    </location>
</feature>
<accession>A0AA38XRR1</accession>
<comment type="caution">
    <text evidence="5">The sequence shown here is derived from an EMBL/GenBank/DDBJ whole genome shotgun (WGS) entry which is preliminary data.</text>
</comment>
<evidence type="ECO:0000259" key="4">
    <source>
        <dbReference type="PROSITE" id="PS50842"/>
    </source>
</evidence>
<feature type="region of interest" description="Disordered" evidence="2">
    <location>
        <begin position="86"/>
        <end position="137"/>
    </location>
</feature>
<keyword evidence="6" id="KW-1185">Reference proteome</keyword>
<keyword evidence="1 3" id="KW-0732">Signal</keyword>
<dbReference type="SUPFAM" id="SSF50685">
    <property type="entry name" value="Barwin-like endoglucanases"/>
    <property type="match status" value="1"/>
</dbReference>
<dbReference type="NCBIfam" id="NF041144">
    <property type="entry name" value="expansin_EXLX1"/>
    <property type="match status" value="1"/>
</dbReference>
<evidence type="ECO:0000256" key="2">
    <source>
        <dbReference type="SAM" id="MobiDB-lite"/>
    </source>
</evidence>
<dbReference type="InterPro" id="IPR051477">
    <property type="entry name" value="Expansin_CellWall"/>
</dbReference>
<protein>
    <recommendedName>
        <fullName evidence="4">Expansin-like EG45 domain-containing protein</fullName>
    </recommendedName>
</protein>
<sequence length="433" mass="44668">MLFSFLTVLGLAASTLADDSCLAPSHGLPPVLYWKWEPTPIFSSTPNGLSGASTVTLIEWKTSTITAVVSETVSTSVSSVSVQAAAPTDVAAGETSTPATPASPSWAEWEPSSIGVPNNPKGPSSVSSSISTAGSSDSSIRPIAAAASGSSTTLRWPLSASTTLVSHYLDSSSFSTWTASFSSNQPVAAVSGKPQASTTSVSATSTTVAEATSAASSSSPSSASGVFIGLGTRYGGSCSEEDCWQNGACSFVDYTLPAGIDGSTCISEEIWNNGANCGGCISVTYKGKTITVMVTNLTGGNATHLDMTPDTWAKLTDAYSGGGVDGIEWEWVTCPMAETEPLWIRMHGGASKFWFAATVENARYRTSKLEVSGDGGRTWQDTTLDNYNIFVLDGTLPGDTATVRVTSVTGSQVVVDNVALESSTDTKAAENYS</sequence>
<dbReference type="InterPro" id="IPR049818">
    <property type="entry name" value="Expansin_EXLX1-like"/>
</dbReference>
<organism evidence="5 6">
    <name type="scientific">Knufia peltigerae</name>
    <dbReference type="NCBI Taxonomy" id="1002370"/>
    <lineage>
        <taxon>Eukaryota</taxon>
        <taxon>Fungi</taxon>
        <taxon>Dikarya</taxon>
        <taxon>Ascomycota</taxon>
        <taxon>Pezizomycotina</taxon>
        <taxon>Eurotiomycetes</taxon>
        <taxon>Chaetothyriomycetidae</taxon>
        <taxon>Chaetothyriales</taxon>
        <taxon>Trichomeriaceae</taxon>
        <taxon>Knufia</taxon>
    </lineage>
</organism>
<dbReference type="PROSITE" id="PS50842">
    <property type="entry name" value="EXPANSIN_EG45"/>
    <property type="match status" value="1"/>
</dbReference>
<feature type="domain" description="Expansin-like EG45" evidence="4">
    <location>
        <begin position="246"/>
        <end position="339"/>
    </location>
</feature>
<feature type="compositionally biased region" description="Polar residues" evidence="2">
    <location>
        <begin position="94"/>
        <end position="103"/>
    </location>
</feature>
<dbReference type="CDD" id="cd22271">
    <property type="entry name" value="DPBB_EXP_N-like"/>
    <property type="match status" value="1"/>
</dbReference>
<dbReference type="AlphaFoldDB" id="A0AA38XRR1"/>
<evidence type="ECO:0000313" key="5">
    <source>
        <dbReference type="EMBL" id="KAJ9618786.1"/>
    </source>
</evidence>
<dbReference type="InterPro" id="IPR007112">
    <property type="entry name" value="Expansin/allergen_DPBB_dom"/>
</dbReference>
<reference evidence="5" key="1">
    <citation type="submission" date="2022-10" db="EMBL/GenBank/DDBJ databases">
        <title>Culturing micro-colonial fungi from biological soil crusts in the Mojave desert and describing Neophaeococcomyces mojavensis, and introducing the new genera and species Taxawa tesnikishii.</title>
        <authorList>
            <person name="Kurbessoian T."/>
            <person name="Stajich J.E."/>
        </authorList>
    </citation>
    <scope>NUCLEOTIDE SEQUENCE</scope>
    <source>
        <strain evidence="5">TK_35</strain>
    </source>
</reference>
<feature type="compositionally biased region" description="Low complexity" evidence="2">
    <location>
        <begin position="124"/>
        <end position="137"/>
    </location>
</feature>
<dbReference type="Proteomes" id="UP001172681">
    <property type="component" value="Unassembled WGS sequence"/>
</dbReference>
<evidence type="ECO:0000256" key="1">
    <source>
        <dbReference type="ARBA" id="ARBA00022729"/>
    </source>
</evidence>
<evidence type="ECO:0000313" key="6">
    <source>
        <dbReference type="Proteomes" id="UP001172681"/>
    </source>
</evidence>
<dbReference type="SUPFAM" id="SSF49590">
    <property type="entry name" value="PHL pollen allergen"/>
    <property type="match status" value="1"/>
</dbReference>
<evidence type="ECO:0000256" key="3">
    <source>
        <dbReference type="SAM" id="SignalP"/>
    </source>
</evidence>
<dbReference type="PANTHER" id="PTHR31836:SF21">
    <property type="entry name" value="EXPANSIN-LIKE PROTEIN 7"/>
    <property type="match status" value="1"/>
</dbReference>
<dbReference type="InterPro" id="IPR036908">
    <property type="entry name" value="RlpA-like_sf"/>
</dbReference>
<dbReference type="InterPro" id="IPR036749">
    <property type="entry name" value="Expansin_CBD_sf"/>
</dbReference>
<dbReference type="EMBL" id="JAPDRN010000138">
    <property type="protein sequence ID" value="KAJ9618786.1"/>
    <property type="molecule type" value="Genomic_DNA"/>
</dbReference>
<proteinExistence type="predicted"/>
<gene>
    <name evidence="5" type="ORF">H2204_012918</name>
</gene>
<dbReference type="PANTHER" id="PTHR31836">
    <property type="match status" value="1"/>
</dbReference>
<dbReference type="Gene3D" id="2.60.40.760">
    <property type="entry name" value="Expansin, cellulose-binding-like domain"/>
    <property type="match status" value="1"/>
</dbReference>
<feature type="chain" id="PRO_5041388939" description="Expansin-like EG45 domain-containing protein" evidence="3">
    <location>
        <begin position="18"/>
        <end position="433"/>
    </location>
</feature>
<name>A0AA38XRR1_9EURO</name>
<dbReference type="Gene3D" id="2.40.40.10">
    <property type="entry name" value="RlpA-like domain"/>
    <property type="match status" value="1"/>
</dbReference>